<organism evidence="1 2">
    <name type="scientific">Cryptolaemus montrouzieri</name>
    <dbReference type="NCBI Taxonomy" id="559131"/>
    <lineage>
        <taxon>Eukaryota</taxon>
        <taxon>Metazoa</taxon>
        <taxon>Ecdysozoa</taxon>
        <taxon>Arthropoda</taxon>
        <taxon>Hexapoda</taxon>
        <taxon>Insecta</taxon>
        <taxon>Pterygota</taxon>
        <taxon>Neoptera</taxon>
        <taxon>Endopterygota</taxon>
        <taxon>Coleoptera</taxon>
        <taxon>Polyphaga</taxon>
        <taxon>Cucujiformia</taxon>
        <taxon>Coccinelloidea</taxon>
        <taxon>Coccinellidae</taxon>
        <taxon>Scymninae</taxon>
        <taxon>Scymnini</taxon>
        <taxon>Cryptolaemus</taxon>
    </lineage>
</organism>
<gene>
    <name evidence="1" type="ORF">HHI36_008179</name>
</gene>
<dbReference type="EMBL" id="JABFTP020000021">
    <property type="protein sequence ID" value="KAL3269097.1"/>
    <property type="molecule type" value="Genomic_DNA"/>
</dbReference>
<proteinExistence type="predicted"/>
<comment type="caution">
    <text evidence="1">The sequence shown here is derived from an EMBL/GenBank/DDBJ whole genome shotgun (WGS) entry which is preliminary data.</text>
</comment>
<feature type="non-terminal residue" evidence="1">
    <location>
        <position position="1"/>
    </location>
</feature>
<feature type="non-terminal residue" evidence="1">
    <location>
        <position position="121"/>
    </location>
</feature>
<protein>
    <submittedName>
        <fullName evidence="1">Uncharacterized protein</fullName>
    </submittedName>
</protein>
<name>A0ABD2MS93_9CUCU</name>
<sequence length="121" mass="14320">SSNSPMSSTCWDNIFTNSISASYQASTINFHIADHRAQSMKIGKLIKPTDNITYKYVRKFNDPTYHLFKEKIRMTDWPQITQYEDAEQCYDEFYEKPRPIWNNAEIKNIKDKLEAAEIIMR</sequence>
<dbReference type="AlphaFoldDB" id="A0ABD2MS93"/>
<accession>A0ABD2MS93</accession>
<dbReference type="Proteomes" id="UP001516400">
    <property type="component" value="Unassembled WGS sequence"/>
</dbReference>
<evidence type="ECO:0000313" key="2">
    <source>
        <dbReference type="Proteomes" id="UP001516400"/>
    </source>
</evidence>
<keyword evidence="2" id="KW-1185">Reference proteome</keyword>
<reference evidence="1 2" key="1">
    <citation type="journal article" date="2021" name="BMC Biol.">
        <title>Horizontally acquired antibacterial genes associated with adaptive radiation of ladybird beetles.</title>
        <authorList>
            <person name="Li H.S."/>
            <person name="Tang X.F."/>
            <person name="Huang Y.H."/>
            <person name="Xu Z.Y."/>
            <person name="Chen M.L."/>
            <person name="Du X.Y."/>
            <person name="Qiu B.Y."/>
            <person name="Chen P.T."/>
            <person name="Zhang W."/>
            <person name="Slipinski A."/>
            <person name="Escalona H.E."/>
            <person name="Waterhouse R.M."/>
            <person name="Zwick A."/>
            <person name="Pang H."/>
        </authorList>
    </citation>
    <scope>NUCLEOTIDE SEQUENCE [LARGE SCALE GENOMIC DNA]</scope>
    <source>
        <strain evidence="1">SYSU2018</strain>
    </source>
</reference>
<evidence type="ECO:0000313" key="1">
    <source>
        <dbReference type="EMBL" id="KAL3269097.1"/>
    </source>
</evidence>